<keyword evidence="2" id="KW-1185">Reference proteome</keyword>
<sequence>MVFALALGLFLPGTGRAQAVLRAPYDDLKQELDARITFDSLPPRPEPGLNFDAPMRLGHTWLGQHFAGQDIENINGFDRVSGLPGAPLALRPGPPGKNLSVAYHQGFESNALFPLGPAGFPALSARGEGALAILFDQGQRAIAFKVHSDYVAPLGGAPRPGDVTLMLYTRQGTLIARLDSPLDPAITKIGLRRTNGLPDIAGVVVLNNDPGGIAIDDILYQTAPAAF</sequence>
<organism evidence="1 2">
    <name type="scientific">Roseovarius bejariae</name>
    <dbReference type="NCBI Taxonomy" id="2576383"/>
    <lineage>
        <taxon>Bacteria</taxon>
        <taxon>Pseudomonadati</taxon>
        <taxon>Pseudomonadota</taxon>
        <taxon>Alphaproteobacteria</taxon>
        <taxon>Rhodobacterales</taxon>
        <taxon>Roseobacteraceae</taxon>
        <taxon>Roseovarius</taxon>
    </lineage>
</organism>
<dbReference type="Proteomes" id="UP000564704">
    <property type="component" value="Unassembled WGS sequence"/>
</dbReference>
<evidence type="ECO:0000313" key="1">
    <source>
        <dbReference type="EMBL" id="MRU13883.1"/>
    </source>
</evidence>
<comment type="caution">
    <text evidence="1">The sequence shown here is derived from an EMBL/GenBank/DDBJ whole genome shotgun (WGS) entry which is preliminary data.</text>
</comment>
<gene>
    <name evidence="1" type="ORF">FDP25_00375</name>
</gene>
<name>A0A844CW74_9RHOB</name>
<accession>A0A844CW74</accession>
<evidence type="ECO:0000313" key="2">
    <source>
        <dbReference type="Proteomes" id="UP000564704"/>
    </source>
</evidence>
<proteinExistence type="predicted"/>
<dbReference type="EMBL" id="SZWE01000001">
    <property type="protein sequence ID" value="MRU13883.1"/>
    <property type="molecule type" value="Genomic_DNA"/>
</dbReference>
<dbReference type="OrthoDB" id="7838899at2"/>
<reference evidence="1 2" key="1">
    <citation type="submission" date="2019-05" db="EMBL/GenBank/DDBJ databases">
        <title>Roseovarius bejariae sp. nov., a moderately halophylic bacterium isolated from a saline soil in Rambla Salada (Murcia).</title>
        <authorList>
            <person name="Castro D.J."/>
            <person name="Gomez-Altuve A."/>
            <person name="Reina J.C."/>
            <person name="Rodriguez M."/>
            <person name="Sampedro I."/>
            <person name="Llamas I."/>
            <person name="Martinez-Checa F."/>
        </authorList>
    </citation>
    <scope>NUCLEOTIDE SEQUENCE [LARGE SCALE GENOMIC DNA]</scope>
    <source>
        <strain evidence="1 2">A21</strain>
    </source>
</reference>
<dbReference type="AlphaFoldDB" id="A0A844CW74"/>
<protein>
    <submittedName>
        <fullName evidence="1">Uncharacterized protein</fullName>
    </submittedName>
</protein>